<keyword evidence="2" id="KW-1185">Reference proteome</keyword>
<dbReference type="Gene3D" id="3.80.10.10">
    <property type="entry name" value="Ribonuclease Inhibitor"/>
    <property type="match status" value="1"/>
</dbReference>
<dbReference type="AlphaFoldDB" id="A0A409Y3B9"/>
<evidence type="ECO:0000313" key="1">
    <source>
        <dbReference type="EMBL" id="PPQ97473.1"/>
    </source>
</evidence>
<evidence type="ECO:0008006" key="3">
    <source>
        <dbReference type="Google" id="ProtNLM"/>
    </source>
</evidence>
<dbReference type="OrthoDB" id="3032326at2759"/>
<gene>
    <name evidence="1" type="ORF">CVT26_002821</name>
</gene>
<organism evidence="1 2">
    <name type="scientific">Gymnopilus dilepis</name>
    <dbReference type="NCBI Taxonomy" id="231916"/>
    <lineage>
        <taxon>Eukaryota</taxon>
        <taxon>Fungi</taxon>
        <taxon>Dikarya</taxon>
        <taxon>Basidiomycota</taxon>
        <taxon>Agaricomycotina</taxon>
        <taxon>Agaricomycetes</taxon>
        <taxon>Agaricomycetidae</taxon>
        <taxon>Agaricales</taxon>
        <taxon>Agaricineae</taxon>
        <taxon>Hymenogastraceae</taxon>
        <taxon>Gymnopilus</taxon>
    </lineage>
</organism>
<sequence>MPLASGTGLLPVEIWAIVFEQFIEFNPARLYTLPNKTLMQICLTCRTFHVIALPLLFRTFSFHTFVVPKDRRSYRCMLPSLYLEWQTEKFEFYTSDRIAKYVRVLWVSPIPEKLQEGQIMTQATPAPPDYHTKLEHQFFEAVPKFINVRSMTALSVEFDGFALNKLARLPTLQTLHLISCKTEASEGISLSLKKFIFCANLSGNPHCPDIELKFAHDWLSMLCKAKLERLELPLYPRNFLRPHSRLIGPFPSLLKLDLNITTISLSGLHSILSHCSCLRWLGLSLPPSNVVAAEDMSILSEQCQSLPPLNLPHLLTYKGPSELLHAILNHPLDASMQAPLRHLMLDPIIQDAEHISSTWSQLVSPKISAQLRLLEGIVVKFCYIENEQASKLLEGLPKVQNFMLLATDRRSKVTSETFLDVVCVSCSHCSALRFLSIEWTAAAHIDVKAKHKNAKEKLVAQIPSLCALWLCDWTQSALMWKRTSLGEEITVEHESMLNYPAAGNPETNVAACRFRNSIFSLDALDLVRSHKVLDSSPDTSLQAVSLTCRAFHDIAVPLSCRTTPPSPLCIGRLPSHYVQDQTEKLAFYASDRIAGCVHIINLDPMPLGLRCPEETTIELLDPQDLPQATKPFFDIVHKFRNARMMLANHIDFDAFALESCRSMNVACLVNCSCISINPWRSDLLSEDVATKVVHRWLDALCKDKLGGFELPLSTPVSLFDSLSSIGPFPLLSKLEIGLTTGMLPGLYDILSNSDNLRWLRLSLPSDWTAHEEIMMALSEQCKSFPVIELPFLITYIGPSELLHAFILHDPQDDPSEPDLRRLQLDPIVPTGNFSHLSAPHFSSQLCLLSELNITFCYIENDQFSQLLKLIPNIEVLVFEAVDRDLKVTDHCCFRFRPLLTPSLSCLQKFLDEVNASCTSASKMRFLAVDWTAGSQIDVEAKHRRTKEILVAQLPSLEKLWICDWTRSALMWKCTSSGEEALVEYETGDPLKNEAVCRFRDSVFST</sequence>
<reference evidence="1 2" key="1">
    <citation type="journal article" date="2018" name="Evol. Lett.">
        <title>Horizontal gene cluster transfer increased hallucinogenic mushroom diversity.</title>
        <authorList>
            <person name="Reynolds H.T."/>
            <person name="Vijayakumar V."/>
            <person name="Gluck-Thaler E."/>
            <person name="Korotkin H.B."/>
            <person name="Matheny P.B."/>
            <person name="Slot J.C."/>
        </authorList>
    </citation>
    <scope>NUCLEOTIDE SEQUENCE [LARGE SCALE GENOMIC DNA]</scope>
    <source>
        <strain evidence="1 2">SRW20</strain>
    </source>
</reference>
<dbReference type="Proteomes" id="UP000284706">
    <property type="component" value="Unassembled WGS sequence"/>
</dbReference>
<accession>A0A409Y3B9</accession>
<proteinExistence type="predicted"/>
<dbReference type="SUPFAM" id="SSF52047">
    <property type="entry name" value="RNI-like"/>
    <property type="match status" value="1"/>
</dbReference>
<dbReference type="InParanoid" id="A0A409Y3B9"/>
<name>A0A409Y3B9_9AGAR</name>
<comment type="caution">
    <text evidence="1">The sequence shown here is derived from an EMBL/GenBank/DDBJ whole genome shotgun (WGS) entry which is preliminary data.</text>
</comment>
<dbReference type="EMBL" id="NHYE01001246">
    <property type="protein sequence ID" value="PPQ97473.1"/>
    <property type="molecule type" value="Genomic_DNA"/>
</dbReference>
<dbReference type="InterPro" id="IPR032675">
    <property type="entry name" value="LRR_dom_sf"/>
</dbReference>
<protein>
    <recommendedName>
        <fullName evidence="3">F-box domain-containing protein</fullName>
    </recommendedName>
</protein>
<evidence type="ECO:0000313" key="2">
    <source>
        <dbReference type="Proteomes" id="UP000284706"/>
    </source>
</evidence>